<accession>A0ABQ5XMT1</accession>
<evidence type="ECO:0000256" key="2">
    <source>
        <dbReference type="ARBA" id="ARBA00008133"/>
    </source>
</evidence>
<comment type="function">
    <text evidence="6 9">Catalyzes cyclization of the linear tetrapyrrole, hydroxymethylbilane, to the macrocyclic uroporphyrinogen III.</text>
</comment>
<organism evidence="11 12">
    <name type="scientific">Dyella acidisoli</name>
    <dbReference type="NCBI Taxonomy" id="1867834"/>
    <lineage>
        <taxon>Bacteria</taxon>
        <taxon>Pseudomonadati</taxon>
        <taxon>Pseudomonadota</taxon>
        <taxon>Gammaproteobacteria</taxon>
        <taxon>Lysobacterales</taxon>
        <taxon>Rhodanobacteraceae</taxon>
        <taxon>Dyella</taxon>
    </lineage>
</organism>
<dbReference type="InterPro" id="IPR036108">
    <property type="entry name" value="4pyrrol_syn_uPrphyn_synt_sf"/>
</dbReference>
<evidence type="ECO:0000256" key="3">
    <source>
        <dbReference type="ARBA" id="ARBA00013109"/>
    </source>
</evidence>
<evidence type="ECO:0000259" key="10">
    <source>
        <dbReference type="Pfam" id="PF02602"/>
    </source>
</evidence>
<evidence type="ECO:0000256" key="8">
    <source>
        <dbReference type="ARBA" id="ARBA00048617"/>
    </source>
</evidence>
<evidence type="ECO:0000256" key="5">
    <source>
        <dbReference type="ARBA" id="ARBA00023244"/>
    </source>
</evidence>
<dbReference type="GO" id="GO:0032259">
    <property type="term" value="P:methylation"/>
    <property type="evidence" value="ECO:0007669"/>
    <property type="project" value="UniProtKB-KW"/>
</dbReference>
<evidence type="ECO:0000256" key="9">
    <source>
        <dbReference type="RuleBase" id="RU366031"/>
    </source>
</evidence>
<dbReference type="Gene3D" id="3.40.50.10090">
    <property type="match status" value="2"/>
</dbReference>
<reference evidence="12" key="1">
    <citation type="journal article" date="2019" name="Int. J. Syst. Evol. Microbiol.">
        <title>The Global Catalogue of Microorganisms (GCM) 10K type strain sequencing project: providing services to taxonomists for standard genome sequencing and annotation.</title>
        <authorList>
            <consortium name="The Broad Institute Genomics Platform"/>
            <consortium name="The Broad Institute Genome Sequencing Center for Infectious Disease"/>
            <person name="Wu L."/>
            <person name="Ma J."/>
        </authorList>
    </citation>
    <scope>NUCLEOTIDE SEQUENCE [LARGE SCALE GENOMIC DNA]</scope>
    <source>
        <strain evidence="12">NBRC 111980</strain>
    </source>
</reference>
<dbReference type="Proteomes" id="UP001156670">
    <property type="component" value="Unassembled WGS sequence"/>
</dbReference>
<evidence type="ECO:0000256" key="7">
    <source>
        <dbReference type="ARBA" id="ARBA00040167"/>
    </source>
</evidence>
<dbReference type="InterPro" id="IPR003754">
    <property type="entry name" value="4pyrrol_synth_uPrphyn_synth"/>
</dbReference>
<keyword evidence="12" id="KW-1185">Reference proteome</keyword>
<evidence type="ECO:0000256" key="4">
    <source>
        <dbReference type="ARBA" id="ARBA00023239"/>
    </source>
</evidence>
<sequence>MGGTSLLLPGLSLRGTSDAQQAREQWRDAQDDDVLIFTSPAAVRYALALAPLDKAHGEVVAVGQGTARALQRHGVTAQVPASRQDSEGMLALPLLQHLQGRRVALITAPGGRGLMQQQLAGRGAILREVHVYQRAASRLTRRHAEAVLQMADTACVLLSSIEALQNLRQQLPVTAWERLRQATAVVSSERIEAAARAAGFSRIYRAASAVQAELLAGACEVCSRARHD</sequence>
<dbReference type="Pfam" id="PF02602">
    <property type="entry name" value="HEM4"/>
    <property type="match status" value="1"/>
</dbReference>
<protein>
    <recommendedName>
        <fullName evidence="7 9">Uroporphyrinogen-III synthase</fullName>
        <ecNumber evidence="3 9">4.2.1.75</ecNumber>
    </recommendedName>
</protein>
<comment type="caution">
    <text evidence="11">The sequence shown here is derived from an EMBL/GenBank/DDBJ whole genome shotgun (WGS) entry which is preliminary data.</text>
</comment>
<dbReference type="InterPro" id="IPR039793">
    <property type="entry name" value="UROS/Hem4"/>
</dbReference>
<comment type="pathway">
    <text evidence="1 9">Porphyrin-containing compound metabolism; protoporphyrin-IX biosynthesis; coproporphyrinogen-III from 5-aminolevulinate: step 3/4.</text>
</comment>
<evidence type="ECO:0000313" key="12">
    <source>
        <dbReference type="Proteomes" id="UP001156670"/>
    </source>
</evidence>
<gene>
    <name evidence="11" type="primary">hemD</name>
    <name evidence="11" type="ORF">GCM10007901_08160</name>
</gene>
<dbReference type="PANTHER" id="PTHR38042">
    <property type="entry name" value="UROPORPHYRINOGEN-III SYNTHASE, CHLOROPLASTIC"/>
    <property type="match status" value="1"/>
</dbReference>
<dbReference type="EC" id="4.2.1.75" evidence="3 9"/>
<comment type="similarity">
    <text evidence="2 9">Belongs to the uroporphyrinogen-III synthase family.</text>
</comment>
<name>A0ABQ5XMT1_9GAMM</name>
<dbReference type="SUPFAM" id="SSF69618">
    <property type="entry name" value="HemD-like"/>
    <property type="match status" value="1"/>
</dbReference>
<evidence type="ECO:0000256" key="1">
    <source>
        <dbReference type="ARBA" id="ARBA00004772"/>
    </source>
</evidence>
<keyword evidence="11" id="KW-0808">Transferase</keyword>
<proteinExistence type="inferred from homology"/>
<dbReference type="EMBL" id="BSOB01000006">
    <property type="protein sequence ID" value="GLQ91866.1"/>
    <property type="molecule type" value="Genomic_DNA"/>
</dbReference>
<keyword evidence="5 9" id="KW-0627">Porphyrin biosynthesis</keyword>
<evidence type="ECO:0000313" key="11">
    <source>
        <dbReference type="EMBL" id="GLQ91866.1"/>
    </source>
</evidence>
<feature type="domain" description="Tetrapyrrole biosynthesis uroporphyrinogen III synthase" evidence="10">
    <location>
        <begin position="2"/>
        <end position="214"/>
    </location>
</feature>
<keyword evidence="11" id="KW-0489">Methyltransferase</keyword>
<evidence type="ECO:0000256" key="6">
    <source>
        <dbReference type="ARBA" id="ARBA00037589"/>
    </source>
</evidence>
<dbReference type="PANTHER" id="PTHR38042:SF1">
    <property type="entry name" value="UROPORPHYRINOGEN-III SYNTHASE, CHLOROPLASTIC"/>
    <property type="match status" value="1"/>
</dbReference>
<comment type="catalytic activity">
    <reaction evidence="8 9">
        <text>hydroxymethylbilane = uroporphyrinogen III + H2O</text>
        <dbReference type="Rhea" id="RHEA:18965"/>
        <dbReference type="ChEBI" id="CHEBI:15377"/>
        <dbReference type="ChEBI" id="CHEBI:57308"/>
        <dbReference type="ChEBI" id="CHEBI:57845"/>
        <dbReference type="EC" id="4.2.1.75"/>
    </reaction>
</comment>
<dbReference type="GO" id="GO:0008168">
    <property type="term" value="F:methyltransferase activity"/>
    <property type="evidence" value="ECO:0007669"/>
    <property type="project" value="UniProtKB-KW"/>
</dbReference>
<keyword evidence="4 9" id="KW-0456">Lyase</keyword>
<dbReference type="CDD" id="cd06578">
    <property type="entry name" value="HemD"/>
    <property type="match status" value="1"/>
</dbReference>